<sequence length="251" mass="28052">MIIAKMKCTGNLVMFLMAVLITFGSSVCSFAETVPSTLKYDLGSTTAWVPFGYSGNKQKPGIIIELIELIMIQAAIPTETSYLPVKRAVTALELGQIDFDVVSPNWFKDKMIGVDYVSSVPLFEVTEYFVTLPCTASEFNQPEMAYGQLVGTVAGYAYFDDDKFIRADFLSESELVKGLAKGRFKVAIIEERAAQYWAEKHNTAITLASLHTKGDVVIRLRKEHEKLLPLINQAISFLKNNGQFKKVLDYY</sequence>
<dbReference type="EMBL" id="VOLR01000002">
    <property type="protein sequence ID" value="TWX62629.1"/>
    <property type="molecule type" value="Genomic_DNA"/>
</dbReference>
<dbReference type="Proteomes" id="UP000321917">
    <property type="component" value="Unassembled WGS sequence"/>
</dbReference>
<dbReference type="SUPFAM" id="SSF53850">
    <property type="entry name" value="Periplasmic binding protein-like II"/>
    <property type="match status" value="1"/>
</dbReference>
<dbReference type="AlphaFoldDB" id="A0A5C6QSB2"/>
<evidence type="ECO:0000256" key="1">
    <source>
        <dbReference type="SAM" id="SignalP"/>
    </source>
</evidence>
<gene>
    <name evidence="2" type="ORF">ESZ26_02015</name>
    <name evidence="3" type="ORF">ESZ27_01625</name>
</gene>
<evidence type="ECO:0000313" key="2">
    <source>
        <dbReference type="EMBL" id="TWX62629.1"/>
    </source>
</evidence>
<feature type="signal peptide" evidence="1">
    <location>
        <begin position="1"/>
        <end position="31"/>
    </location>
</feature>
<dbReference type="Gene3D" id="3.40.190.10">
    <property type="entry name" value="Periplasmic binding protein-like II"/>
    <property type="match status" value="2"/>
</dbReference>
<keyword evidence="1" id="KW-0732">Signal</keyword>
<accession>A0A5C6QSB2</accession>
<reference evidence="3 5" key="1">
    <citation type="submission" date="2019-07" db="EMBL/GenBank/DDBJ databases">
        <title>Genomes of sea-ice associated Colwellia species.</title>
        <authorList>
            <person name="Bowman J.P."/>
        </authorList>
    </citation>
    <scope>NUCLEOTIDE SEQUENCE [LARGE SCALE GENOMIC DNA]</scope>
    <source>
        <strain evidence="2 4">ACAM 607</strain>
        <strain evidence="3 5">IC036</strain>
    </source>
</reference>
<name>A0A5C6QSB2_9GAMM</name>
<dbReference type="RefSeq" id="WP_146797181.1">
    <property type="nucleotide sequence ID" value="NZ_VOLP01000003.1"/>
</dbReference>
<dbReference type="OrthoDB" id="8454826at2"/>
<evidence type="ECO:0000313" key="4">
    <source>
        <dbReference type="Proteomes" id="UP000321525"/>
    </source>
</evidence>
<proteinExistence type="predicted"/>
<feature type="chain" id="PRO_5022975770" evidence="1">
    <location>
        <begin position="32"/>
        <end position="251"/>
    </location>
</feature>
<protein>
    <submittedName>
        <fullName evidence="3">Transporter substrate-binding domain-containing protein</fullName>
    </submittedName>
</protein>
<comment type="caution">
    <text evidence="3">The sequence shown here is derived from an EMBL/GenBank/DDBJ whole genome shotgun (WGS) entry which is preliminary data.</text>
</comment>
<evidence type="ECO:0000313" key="3">
    <source>
        <dbReference type="EMBL" id="TWX71540.1"/>
    </source>
</evidence>
<dbReference type="EMBL" id="VOLQ01000002">
    <property type="protein sequence ID" value="TWX71540.1"/>
    <property type="molecule type" value="Genomic_DNA"/>
</dbReference>
<keyword evidence="4" id="KW-1185">Reference proteome</keyword>
<evidence type="ECO:0000313" key="5">
    <source>
        <dbReference type="Proteomes" id="UP000321917"/>
    </source>
</evidence>
<dbReference type="Proteomes" id="UP000321525">
    <property type="component" value="Unassembled WGS sequence"/>
</dbReference>
<organism evidence="3 5">
    <name type="scientific">Colwellia hornerae</name>
    <dbReference type="NCBI Taxonomy" id="89402"/>
    <lineage>
        <taxon>Bacteria</taxon>
        <taxon>Pseudomonadati</taxon>
        <taxon>Pseudomonadota</taxon>
        <taxon>Gammaproteobacteria</taxon>
        <taxon>Alteromonadales</taxon>
        <taxon>Colwelliaceae</taxon>
        <taxon>Colwellia</taxon>
    </lineage>
</organism>